<feature type="region of interest" description="Disordered" evidence="1">
    <location>
        <begin position="36"/>
        <end position="63"/>
    </location>
</feature>
<proteinExistence type="predicted"/>
<feature type="compositionally biased region" description="Polar residues" evidence="1">
    <location>
        <begin position="95"/>
        <end position="108"/>
    </location>
</feature>
<feature type="compositionally biased region" description="Low complexity" evidence="1">
    <location>
        <begin position="43"/>
        <end position="52"/>
    </location>
</feature>
<protein>
    <submittedName>
        <fullName evidence="3">Uncharacterized protein</fullName>
    </submittedName>
</protein>
<organism evidence="2 3">
    <name type="scientific">Ditylenchus dipsaci</name>
    <dbReference type="NCBI Taxonomy" id="166011"/>
    <lineage>
        <taxon>Eukaryota</taxon>
        <taxon>Metazoa</taxon>
        <taxon>Ecdysozoa</taxon>
        <taxon>Nematoda</taxon>
        <taxon>Chromadorea</taxon>
        <taxon>Rhabditida</taxon>
        <taxon>Tylenchina</taxon>
        <taxon>Tylenchomorpha</taxon>
        <taxon>Sphaerularioidea</taxon>
        <taxon>Anguinidae</taxon>
        <taxon>Anguininae</taxon>
        <taxon>Ditylenchus</taxon>
    </lineage>
</organism>
<reference evidence="3" key="1">
    <citation type="submission" date="2022-11" db="UniProtKB">
        <authorList>
            <consortium name="WormBaseParasite"/>
        </authorList>
    </citation>
    <scope>IDENTIFICATION</scope>
</reference>
<sequence length="338" mass="36279">MHPVLDSGLYPQPLNHPHFPALHHPAMSAAADTASLYHHHHPQQQNQQQHLQNFPPDPYSQQHSNYVSSAVLEASSMYSAENYQPIHGSTLATSISTSKPQITKSNTKSSPTTSVPVFPSPPAAASIKFDAANSPNNSILATSTTTTSTKSALDSTLEFPQQQSASGKLINTSKNLRNVAAQQQTTSSSSSLLSANNSAVAAAYYAAAIANPDTTTSTNFYSSGNHYFNGTDSLIPEGLPLPPYYPTNPGMMMQGMYGIGPDELMNISPLYAGSGLSSSTAHLHYESESSGSYVGGCSSWPQYYMESSSIPLTNERVVIQVAQLWARLALNFCLLTWM</sequence>
<accession>A0A915CV18</accession>
<dbReference type="WBParaSite" id="jg12529">
    <property type="protein sequence ID" value="jg12529"/>
    <property type="gene ID" value="jg12529"/>
</dbReference>
<dbReference type="AlphaFoldDB" id="A0A915CV18"/>
<evidence type="ECO:0000313" key="2">
    <source>
        <dbReference type="Proteomes" id="UP000887574"/>
    </source>
</evidence>
<keyword evidence="2" id="KW-1185">Reference proteome</keyword>
<dbReference type="Proteomes" id="UP000887574">
    <property type="component" value="Unplaced"/>
</dbReference>
<name>A0A915CV18_9BILA</name>
<feature type="region of interest" description="Disordered" evidence="1">
    <location>
        <begin position="95"/>
        <end position="115"/>
    </location>
</feature>
<evidence type="ECO:0000313" key="3">
    <source>
        <dbReference type="WBParaSite" id="jg12529"/>
    </source>
</evidence>
<evidence type="ECO:0000256" key="1">
    <source>
        <dbReference type="SAM" id="MobiDB-lite"/>
    </source>
</evidence>